<name>A0A7K0CX52_9NOCA</name>
<comment type="caution">
    <text evidence="2">The sequence shown here is derived from an EMBL/GenBank/DDBJ whole genome shotgun (WGS) entry which is preliminary data.</text>
</comment>
<dbReference type="SUPFAM" id="SSF48452">
    <property type="entry name" value="TPR-like"/>
    <property type="match status" value="1"/>
</dbReference>
<keyword evidence="3" id="KW-1185">Reference proteome</keyword>
<gene>
    <name evidence="2" type="ORF">NRB20_11450</name>
</gene>
<dbReference type="Proteomes" id="UP000438448">
    <property type="component" value="Unassembled WGS sequence"/>
</dbReference>
<dbReference type="EMBL" id="WEGK01000002">
    <property type="protein sequence ID" value="MQY18076.1"/>
    <property type="molecule type" value="Genomic_DNA"/>
</dbReference>
<reference evidence="2 3" key="1">
    <citation type="submission" date="2019-10" db="EMBL/GenBank/DDBJ databases">
        <title>Nocardia macrotermitis sp. nov. and Nocardia aurantia sp. nov., isolated from the gut of fungus growing-termite Macrotermes natalensis.</title>
        <authorList>
            <person name="Benndorf R."/>
            <person name="Schwitalla J."/>
            <person name="Martin K."/>
            <person name="De Beer W."/>
            <person name="Kaster A.-K."/>
            <person name="Vollmers J."/>
            <person name="Poulsen M."/>
            <person name="Beemelmanns C."/>
        </authorList>
    </citation>
    <scope>NUCLEOTIDE SEQUENCE [LARGE SCALE GENOMIC DNA]</scope>
    <source>
        <strain evidence="2 3">RB20</strain>
    </source>
</reference>
<dbReference type="AlphaFoldDB" id="A0A7K0CX52"/>
<dbReference type="Gene3D" id="1.25.40.10">
    <property type="entry name" value="Tetratricopeptide repeat domain"/>
    <property type="match status" value="1"/>
</dbReference>
<protein>
    <submittedName>
        <fullName evidence="2">Uncharacterized protein</fullName>
    </submittedName>
</protein>
<accession>A0A7K0CX52</accession>
<dbReference type="InterPro" id="IPR011990">
    <property type="entry name" value="TPR-like_helical_dom_sf"/>
</dbReference>
<feature type="compositionally biased region" description="Basic and acidic residues" evidence="1">
    <location>
        <begin position="123"/>
        <end position="139"/>
    </location>
</feature>
<feature type="region of interest" description="Disordered" evidence="1">
    <location>
        <begin position="103"/>
        <end position="139"/>
    </location>
</feature>
<evidence type="ECO:0000313" key="2">
    <source>
        <dbReference type="EMBL" id="MQY18076.1"/>
    </source>
</evidence>
<proteinExistence type="predicted"/>
<evidence type="ECO:0000256" key="1">
    <source>
        <dbReference type="SAM" id="MobiDB-lite"/>
    </source>
</evidence>
<evidence type="ECO:0000313" key="3">
    <source>
        <dbReference type="Proteomes" id="UP000438448"/>
    </source>
</evidence>
<organism evidence="2 3">
    <name type="scientific">Nocardia macrotermitis</name>
    <dbReference type="NCBI Taxonomy" id="2585198"/>
    <lineage>
        <taxon>Bacteria</taxon>
        <taxon>Bacillati</taxon>
        <taxon>Actinomycetota</taxon>
        <taxon>Actinomycetes</taxon>
        <taxon>Mycobacteriales</taxon>
        <taxon>Nocardiaceae</taxon>
        <taxon>Nocardia</taxon>
    </lineage>
</organism>
<sequence length="461" mass="50403">MVRGRAWTGFEAAALQEAMRKSVRDFASLLGIEATTVVNWRTGLGGVKLRSGTQGILDTTLDRWATADDRARFEQIVAEGEAVWRQRHRGATEATSLTLDRTAVSASPVGESTSTVDPPMPFREFDREPGKTEEHNDSRRTGGLIDVLRRIHQLSRSINPEVIQHLRDSTLHNIAHYETLDPTALLPDLQQQRIWLDELIDECSHPDQRRQLYEIACATSGLLGYIATGRGEFPLARAYCRESLHLGDHAQDRNLEAWARGLQSFCEYYAGRYDDALRYAEQGLAVAQDGPQAVRLAVNCAARASGKLGNVGGVHRAVAHAYELLSYGPAPDGVPSSISLDSYSPAQAAGNAATAYLSLAMPDRVEHYVALALPEMNGTNSPWGRSLVMIDSARSHLLSEGPDLDMATDIMLDALALTPGRPGIQMQRRATEFIRAAEARWGSTTPVAEVRDALASAANPR</sequence>